<organism evidence="2 3">
    <name type="scientific">Toxocara canis</name>
    <name type="common">Canine roundworm</name>
    <dbReference type="NCBI Taxonomy" id="6265"/>
    <lineage>
        <taxon>Eukaryota</taxon>
        <taxon>Metazoa</taxon>
        <taxon>Ecdysozoa</taxon>
        <taxon>Nematoda</taxon>
        <taxon>Chromadorea</taxon>
        <taxon>Rhabditida</taxon>
        <taxon>Spirurina</taxon>
        <taxon>Ascaridomorpha</taxon>
        <taxon>Ascaridoidea</taxon>
        <taxon>Toxocaridae</taxon>
        <taxon>Toxocara</taxon>
    </lineage>
</organism>
<dbReference type="WBParaSite" id="TCNE_0000696501-mRNA-1">
    <property type="protein sequence ID" value="TCNE_0000696501-mRNA-1"/>
    <property type="gene ID" value="TCNE_0000696501"/>
</dbReference>
<name>A0A183UEP5_TOXCA</name>
<proteinExistence type="predicted"/>
<dbReference type="AlphaFoldDB" id="A0A183UEP5"/>
<keyword evidence="2" id="KW-1185">Reference proteome</keyword>
<protein>
    <submittedName>
        <fullName evidence="3">Secreted protein</fullName>
    </submittedName>
</protein>
<evidence type="ECO:0000313" key="1">
    <source>
        <dbReference type="EMBL" id="VDM38286.1"/>
    </source>
</evidence>
<gene>
    <name evidence="1" type="ORF">TCNE_LOCUS6965</name>
</gene>
<evidence type="ECO:0000313" key="3">
    <source>
        <dbReference type="WBParaSite" id="TCNE_0000696501-mRNA-1"/>
    </source>
</evidence>
<reference evidence="3" key="1">
    <citation type="submission" date="2016-06" db="UniProtKB">
        <authorList>
            <consortium name="WormBaseParasite"/>
        </authorList>
    </citation>
    <scope>IDENTIFICATION</scope>
</reference>
<accession>A0A183UEP5</accession>
<reference evidence="1 2" key="2">
    <citation type="submission" date="2018-11" db="EMBL/GenBank/DDBJ databases">
        <authorList>
            <consortium name="Pathogen Informatics"/>
        </authorList>
    </citation>
    <scope>NUCLEOTIDE SEQUENCE [LARGE SCALE GENOMIC DNA]</scope>
</reference>
<evidence type="ECO:0000313" key="2">
    <source>
        <dbReference type="Proteomes" id="UP000050794"/>
    </source>
</evidence>
<dbReference type="EMBL" id="UYWY01019587">
    <property type="protein sequence ID" value="VDM38286.1"/>
    <property type="molecule type" value="Genomic_DNA"/>
</dbReference>
<sequence length="72" mass="8159">MLHIDASSTETVRWLVVRIWVKLVFMLTSSRTTAAMCCMRRPGWLCAAAKILVVESGNMRWPRRVLGVPLSV</sequence>
<dbReference type="Proteomes" id="UP000050794">
    <property type="component" value="Unassembled WGS sequence"/>
</dbReference>